<evidence type="ECO:0000256" key="1">
    <source>
        <dbReference type="ARBA" id="ARBA00004370"/>
    </source>
</evidence>
<dbReference type="GO" id="GO:0032153">
    <property type="term" value="C:cell division site"/>
    <property type="evidence" value="ECO:0007669"/>
    <property type="project" value="UniProtKB-UniRule"/>
</dbReference>
<evidence type="ECO:0000313" key="11">
    <source>
        <dbReference type="EMBL" id="OIJ42139.1"/>
    </source>
</evidence>
<reference evidence="11 12" key="1">
    <citation type="submission" date="2014-10" db="EMBL/GenBank/DDBJ databases">
        <authorList>
            <person name="Seo M.-J."/>
            <person name="Seok Y.J."/>
            <person name="Cha I.-T."/>
        </authorList>
    </citation>
    <scope>NUCLEOTIDE SEQUENCE [LARGE SCALE GENOMIC DNA]</scope>
    <source>
        <strain evidence="11 12">NEU</strain>
    </source>
</reference>
<dbReference type="PROSITE" id="PS51779">
    <property type="entry name" value="POTRA"/>
    <property type="match status" value="1"/>
</dbReference>
<dbReference type="Gene3D" id="3.40.50.11690">
    <property type="entry name" value="Cell division protein FtsQ/DivIB"/>
    <property type="match status" value="1"/>
</dbReference>
<dbReference type="Gene3D" id="3.10.20.310">
    <property type="entry name" value="membrane protein fhac"/>
    <property type="match status" value="1"/>
</dbReference>
<keyword evidence="2 9" id="KW-1003">Cell membrane</keyword>
<evidence type="ECO:0000256" key="9">
    <source>
        <dbReference type="HAMAP-Rule" id="MF_00911"/>
    </source>
</evidence>
<name>A0A1S2NAW5_9BURK</name>
<keyword evidence="5 9" id="KW-0812">Transmembrane</keyword>
<dbReference type="PANTHER" id="PTHR35851">
    <property type="entry name" value="CELL DIVISION PROTEIN FTSQ"/>
    <property type="match status" value="1"/>
</dbReference>
<evidence type="ECO:0000256" key="7">
    <source>
        <dbReference type="ARBA" id="ARBA00023136"/>
    </source>
</evidence>
<accession>A0A1S2NAW5</accession>
<evidence type="ECO:0000256" key="2">
    <source>
        <dbReference type="ARBA" id="ARBA00022475"/>
    </source>
</evidence>
<dbReference type="Proteomes" id="UP000180246">
    <property type="component" value="Unassembled WGS sequence"/>
</dbReference>
<dbReference type="Pfam" id="PF03799">
    <property type="entry name" value="FtsQ_DivIB_C"/>
    <property type="match status" value="1"/>
</dbReference>
<comment type="function">
    <text evidence="9">Essential cell division protein. May link together the upstream cell division proteins, which are predominantly cytoplasmic, with the downstream cell division proteins, which are predominantly periplasmic. May control correct divisome assembly.</text>
</comment>
<comment type="subcellular location">
    <subcellularLocation>
        <location evidence="9">Cell inner membrane</location>
        <topology evidence="9">Single-pass type II membrane protein</topology>
    </subcellularLocation>
    <subcellularLocation>
        <location evidence="1">Membrane</location>
    </subcellularLocation>
    <text evidence="9">Localizes to the division septum.</text>
</comment>
<keyword evidence="7 9" id="KW-0472">Membrane</keyword>
<dbReference type="RefSeq" id="WP_005668242.1">
    <property type="nucleotide sequence ID" value="NZ_CAUQYF010000009.1"/>
</dbReference>
<evidence type="ECO:0000256" key="8">
    <source>
        <dbReference type="ARBA" id="ARBA00023306"/>
    </source>
</evidence>
<dbReference type="EMBL" id="JRYB01000001">
    <property type="protein sequence ID" value="OIJ42139.1"/>
    <property type="molecule type" value="Genomic_DNA"/>
</dbReference>
<dbReference type="AlphaFoldDB" id="A0A1S2NAW5"/>
<evidence type="ECO:0000313" key="12">
    <source>
        <dbReference type="Proteomes" id="UP000180246"/>
    </source>
</evidence>
<evidence type="ECO:0000256" key="5">
    <source>
        <dbReference type="ARBA" id="ARBA00022692"/>
    </source>
</evidence>
<protein>
    <recommendedName>
        <fullName evidence="9">Cell division protein FtsQ</fullName>
    </recommendedName>
</protein>
<evidence type="ECO:0000256" key="4">
    <source>
        <dbReference type="ARBA" id="ARBA00022618"/>
    </source>
</evidence>
<comment type="similarity">
    <text evidence="9">Belongs to the FtsQ/DivIB family. FtsQ subfamily.</text>
</comment>
<dbReference type="GO" id="GO:0090529">
    <property type="term" value="P:cell septum assembly"/>
    <property type="evidence" value="ECO:0007669"/>
    <property type="project" value="InterPro"/>
</dbReference>
<comment type="subunit">
    <text evidence="9">Part of a complex composed of FtsB, FtsL and FtsQ.</text>
</comment>
<proteinExistence type="inferred from homology"/>
<dbReference type="InterPro" id="IPR045335">
    <property type="entry name" value="FtsQ_C_sf"/>
</dbReference>
<evidence type="ECO:0000256" key="3">
    <source>
        <dbReference type="ARBA" id="ARBA00022519"/>
    </source>
</evidence>
<comment type="caution">
    <text evidence="11">The sequence shown here is derived from an EMBL/GenBank/DDBJ whole genome shotgun (WGS) entry which is preliminary data.</text>
</comment>
<dbReference type="InterPro" id="IPR034746">
    <property type="entry name" value="POTRA"/>
</dbReference>
<organism evidence="11 12">
    <name type="scientific">Massilia timonae</name>
    <dbReference type="NCBI Taxonomy" id="47229"/>
    <lineage>
        <taxon>Bacteria</taxon>
        <taxon>Pseudomonadati</taxon>
        <taxon>Pseudomonadota</taxon>
        <taxon>Betaproteobacteria</taxon>
        <taxon>Burkholderiales</taxon>
        <taxon>Oxalobacteraceae</taxon>
        <taxon>Telluria group</taxon>
        <taxon>Massilia</taxon>
    </lineage>
</organism>
<keyword evidence="6 9" id="KW-1133">Transmembrane helix</keyword>
<keyword evidence="8 9" id="KW-0131">Cell cycle</keyword>
<dbReference type="Pfam" id="PF08478">
    <property type="entry name" value="POTRA_1"/>
    <property type="match status" value="1"/>
</dbReference>
<feature type="transmembrane region" description="Helical" evidence="9">
    <location>
        <begin position="12"/>
        <end position="31"/>
    </location>
</feature>
<evidence type="ECO:0000256" key="10">
    <source>
        <dbReference type="SAM" id="MobiDB-lite"/>
    </source>
</evidence>
<dbReference type="InterPro" id="IPR005548">
    <property type="entry name" value="Cell_div_FtsQ/DivIB_C"/>
</dbReference>
<dbReference type="InterPro" id="IPR026579">
    <property type="entry name" value="FtsQ"/>
</dbReference>
<dbReference type="InterPro" id="IPR013685">
    <property type="entry name" value="POTRA_FtsQ_type"/>
</dbReference>
<gene>
    <name evidence="9" type="primary">ftsQ</name>
    <name evidence="11" type="ORF">LO55_477</name>
</gene>
<evidence type="ECO:0000256" key="6">
    <source>
        <dbReference type="ARBA" id="ARBA00022989"/>
    </source>
</evidence>
<dbReference type="GO" id="GO:0043093">
    <property type="term" value="P:FtsZ-dependent cytokinesis"/>
    <property type="evidence" value="ECO:0007669"/>
    <property type="project" value="UniProtKB-UniRule"/>
</dbReference>
<keyword evidence="4 9" id="KW-0132">Cell division</keyword>
<dbReference type="HAMAP" id="MF_00911">
    <property type="entry name" value="FtsQ_subfam"/>
    <property type="match status" value="1"/>
</dbReference>
<keyword evidence="3 9" id="KW-0997">Cell inner membrane</keyword>
<feature type="region of interest" description="Disordered" evidence="10">
    <location>
        <begin position="255"/>
        <end position="279"/>
    </location>
</feature>
<dbReference type="PANTHER" id="PTHR35851:SF1">
    <property type="entry name" value="CELL DIVISION PROTEIN FTSQ"/>
    <property type="match status" value="1"/>
</dbReference>
<sequence length="279" mass="30956">MWHDVRALNATASFLTAVTVLAALISGVWWLSQRPMFALGSVTVESMYGIELKHVNELTVRNGVLGKIRGNFFTADLEQVRATFETVPWVRRATVRREWPNALVVEVEEHEALGTWGEDGRLLSVKGDVFTANVAETEDEQALPAFDGPVGSEKEVLARFNELRTAFAPVQLVPQELSLSNRYAWTVKLDNGMSVALGREQDRNTLKKRVQRLVGVYPQLVARLQEGRIDTIDMRYPNGLALSSAALTVPVDATKPVKAAKKPKESPKHATPNKTTKQI</sequence>
<dbReference type="GO" id="GO:0005886">
    <property type="term" value="C:plasma membrane"/>
    <property type="evidence" value="ECO:0007669"/>
    <property type="project" value="UniProtKB-SubCell"/>
</dbReference>